<evidence type="ECO:0000313" key="2">
    <source>
        <dbReference type="EMBL" id="KIY66228.1"/>
    </source>
</evidence>
<sequence>MGRPTEEYITRAAPPLKARQILDIIYPYPNQSSFFFNLHQYDGDKKTKENREKLKALITSKDFVPRDIEVDFNKIEEAIVNAKADVPWSGSGWRTTPVYINVPSKEKQTARVRHERAQERRQGEEDPAARAYNAHRYHAGDLHHRSLLEILRQFVEHHELSSSSDFHWHPYEEHVQFPGEKNPQRVYGELYTSQVWLDAERELLASPPEPGCELPRVIAAYMFWSDATLVAQFGHNKVWPIYEVLGNLSKYTRCIPSFKAVDHVAFIPSLTDAFEDFLNSLNISKTSSLMTFCRRELFHAVWKILLDDDFIHAYRHGIVIKCRDGITRRIYPRIFSYSADYPEKVLIATLRDMGRCPCTRCEIRIEEICNMGSPEDRAIRVERERRVTQDFLNATKAARHHIYEEGYAVGSDKVEALLQSHSWVPTENAFVERLSGLLENVFAILRVDEMHEFELGEWKRLLAHLMRICRTLPPQKIQEVNERFRKVPPFGRSTIRRIDANMSDMKQMAARDLEDALQCAIPCFEGILDEPHNGAVLDLLYVAAHWHALAKLRLHTDVTLGELDAATTALGNCYRHFANVVCPAFNTVESDREYAARCKRQSKKKQAPGGRRASTFGNATSKFHSTGDYVPCIQQCGTTDSYSTSLGEHSHGQVKRQFSRTSKKNPIPQMVAQDIISATHQRMLDELNALRADNAAPDDAHPMEVHHHIASEESNRVYLQDMESKSDPAYKNFLPDLQTHLLSRLRSSTLGPCDEPEYSANDLLELDIQRSCLYSHATAQFNYTTYDIRRDQDTIHVGCFGEKDGIMVLSNDSESDGSRHPFWYARVLGVYHANVRDRTSKSHHRYQRKEILWVRWFGLDPDNVGGGGPATLRLDRVGYIGQDDPSGAFGFLDPVYVVRACHLVPAFFYGRTLSLLEPSDFRDSPDGDWTNYYVMRFVDRDMLMRYLGYGIGHQNELSFPKEVNCLRPDILVDNSHAIWDGSQRDTSGGNARSADSDSETDMSDSDSANWDILDQFDFDD</sequence>
<reference evidence="2 3" key="1">
    <citation type="journal article" date="2015" name="Fungal Genet. Biol.">
        <title>Evolution of novel wood decay mechanisms in Agaricales revealed by the genome sequences of Fistulina hepatica and Cylindrobasidium torrendii.</title>
        <authorList>
            <person name="Floudas D."/>
            <person name="Held B.W."/>
            <person name="Riley R."/>
            <person name="Nagy L.G."/>
            <person name="Koehler G."/>
            <person name="Ransdell A.S."/>
            <person name="Younus H."/>
            <person name="Chow J."/>
            <person name="Chiniquy J."/>
            <person name="Lipzen A."/>
            <person name="Tritt A."/>
            <person name="Sun H."/>
            <person name="Haridas S."/>
            <person name="LaButti K."/>
            <person name="Ohm R.A."/>
            <person name="Kues U."/>
            <person name="Blanchette R.A."/>
            <person name="Grigoriev I.V."/>
            <person name="Minto R.E."/>
            <person name="Hibbett D.S."/>
        </authorList>
    </citation>
    <scope>NUCLEOTIDE SEQUENCE [LARGE SCALE GENOMIC DNA]</scope>
    <source>
        <strain evidence="2 3">FP15055 ss-10</strain>
    </source>
</reference>
<gene>
    <name evidence="2" type="ORF">CYLTODRAFT_355360</name>
</gene>
<organism evidence="2 3">
    <name type="scientific">Cylindrobasidium torrendii FP15055 ss-10</name>
    <dbReference type="NCBI Taxonomy" id="1314674"/>
    <lineage>
        <taxon>Eukaryota</taxon>
        <taxon>Fungi</taxon>
        <taxon>Dikarya</taxon>
        <taxon>Basidiomycota</taxon>
        <taxon>Agaricomycotina</taxon>
        <taxon>Agaricomycetes</taxon>
        <taxon>Agaricomycetidae</taxon>
        <taxon>Agaricales</taxon>
        <taxon>Marasmiineae</taxon>
        <taxon>Physalacriaceae</taxon>
        <taxon>Cylindrobasidium</taxon>
    </lineage>
</organism>
<name>A0A0D7B6Q6_9AGAR</name>
<evidence type="ECO:0000313" key="3">
    <source>
        <dbReference type="Proteomes" id="UP000054007"/>
    </source>
</evidence>
<evidence type="ECO:0000256" key="1">
    <source>
        <dbReference type="SAM" id="MobiDB-lite"/>
    </source>
</evidence>
<dbReference type="EMBL" id="KN880561">
    <property type="protein sequence ID" value="KIY66228.1"/>
    <property type="molecule type" value="Genomic_DNA"/>
</dbReference>
<accession>A0A0D7B6Q6</accession>
<dbReference type="Pfam" id="PF18759">
    <property type="entry name" value="Plavaka"/>
    <property type="match status" value="1"/>
</dbReference>
<dbReference type="AlphaFoldDB" id="A0A0D7B6Q6"/>
<dbReference type="InterPro" id="IPR041078">
    <property type="entry name" value="Plavaka"/>
</dbReference>
<dbReference type="Proteomes" id="UP000054007">
    <property type="component" value="Unassembled WGS sequence"/>
</dbReference>
<feature type="region of interest" description="Disordered" evidence="1">
    <location>
        <begin position="600"/>
        <end position="619"/>
    </location>
</feature>
<keyword evidence="3" id="KW-1185">Reference proteome</keyword>
<dbReference type="STRING" id="1314674.A0A0D7B6Q6"/>
<proteinExistence type="predicted"/>
<dbReference type="OrthoDB" id="2687259at2759"/>
<feature type="region of interest" description="Disordered" evidence="1">
    <location>
        <begin position="981"/>
        <end position="1009"/>
    </location>
</feature>
<protein>
    <submittedName>
        <fullName evidence="2">Uncharacterized protein</fullName>
    </submittedName>
</protein>